<accession>A0ABW4W428</accession>
<proteinExistence type="inferred from homology"/>
<comment type="caution">
    <text evidence="3">The sequence shown here is derived from an EMBL/GenBank/DDBJ whole genome shotgun (WGS) entry which is preliminary data.</text>
</comment>
<dbReference type="Gene3D" id="3.40.1440.10">
    <property type="entry name" value="GIY-YIG endonuclease"/>
    <property type="match status" value="1"/>
</dbReference>
<evidence type="ECO:0000313" key="4">
    <source>
        <dbReference type="Proteomes" id="UP001597383"/>
    </source>
</evidence>
<protein>
    <submittedName>
        <fullName evidence="3">GIY-YIG nuclease family protein</fullName>
    </submittedName>
</protein>
<comment type="similarity">
    <text evidence="1">Belongs to the UPF0213 family.</text>
</comment>
<feature type="domain" description="GIY-YIG" evidence="2">
    <location>
        <begin position="4"/>
        <end position="80"/>
    </location>
</feature>
<dbReference type="RefSeq" id="WP_377558234.1">
    <property type="nucleotide sequence ID" value="NZ_JBHUHQ010000020.1"/>
</dbReference>
<reference evidence="4" key="1">
    <citation type="journal article" date="2019" name="Int. J. Syst. Evol. Microbiol.">
        <title>The Global Catalogue of Microorganisms (GCM) 10K type strain sequencing project: providing services to taxonomists for standard genome sequencing and annotation.</title>
        <authorList>
            <consortium name="The Broad Institute Genomics Platform"/>
            <consortium name="The Broad Institute Genome Sequencing Center for Infectious Disease"/>
            <person name="Wu L."/>
            <person name="Ma J."/>
        </authorList>
    </citation>
    <scope>NUCLEOTIDE SEQUENCE [LARGE SCALE GENOMIC DNA]</scope>
    <source>
        <strain evidence="4">R28</strain>
    </source>
</reference>
<sequence length="97" mass="11526">MDEIAYTVYILKCNDNTLYTGYTNDLEQRLKMHESGKGAKYTRGRGPFQVLFVEKYPSKEKAMQREYEIKQLTRKGKFQLIRDQLKEVMQHADTKEL</sequence>
<dbReference type="InterPro" id="IPR000305">
    <property type="entry name" value="GIY-YIG_endonuc"/>
</dbReference>
<evidence type="ECO:0000256" key="1">
    <source>
        <dbReference type="ARBA" id="ARBA00007435"/>
    </source>
</evidence>
<evidence type="ECO:0000313" key="3">
    <source>
        <dbReference type="EMBL" id="MFD2045590.1"/>
    </source>
</evidence>
<gene>
    <name evidence="3" type="ORF">ACFSJF_15030</name>
</gene>
<dbReference type="CDD" id="cd10456">
    <property type="entry name" value="GIY-YIG_UPF0213"/>
    <property type="match status" value="1"/>
</dbReference>
<organism evidence="3 4">
    <name type="scientific">Ornithinibacillus salinisoli</name>
    <dbReference type="NCBI Taxonomy" id="1848459"/>
    <lineage>
        <taxon>Bacteria</taxon>
        <taxon>Bacillati</taxon>
        <taxon>Bacillota</taxon>
        <taxon>Bacilli</taxon>
        <taxon>Bacillales</taxon>
        <taxon>Bacillaceae</taxon>
        <taxon>Ornithinibacillus</taxon>
    </lineage>
</organism>
<evidence type="ECO:0000259" key="2">
    <source>
        <dbReference type="PROSITE" id="PS50164"/>
    </source>
</evidence>
<dbReference type="PANTHER" id="PTHR34477:SF1">
    <property type="entry name" value="UPF0213 PROTEIN YHBQ"/>
    <property type="match status" value="1"/>
</dbReference>
<dbReference type="InterPro" id="IPR035901">
    <property type="entry name" value="GIY-YIG_endonuc_sf"/>
</dbReference>
<dbReference type="Proteomes" id="UP001597383">
    <property type="component" value="Unassembled WGS sequence"/>
</dbReference>
<dbReference type="EMBL" id="JBHUHQ010000020">
    <property type="protein sequence ID" value="MFD2045590.1"/>
    <property type="molecule type" value="Genomic_DNA"/>
</dbReference>
<dbReference type="InterPro" id="IPR050190">
    <property type="entry name" value="UPF0213_domain"/>
</dbReference>
<keyword evidence="4" id="KW-1185">Reference proteome</keyword>
<dbReference type="PANTHER" id="PTHR34477">
    <property type="entry name" value="UPF0213 PROTEIN YHBQ"/>
    <property type="match status" value="1"/>
</dbReference>
<dbReference type="SUPFAM" id="SSF82771">
    <property type="entry name" value="GIY-YIG endonuclease"/>
    <property type="match status" value="1"/>
</dbReference>
<dbReference type="PROSITE" id="PS50164">
    <property type="entry name" value="GIY_YIG"/>
    <property type="match status" value="1"/>
</dbReference>
<name>A0ABW4W428_9BACI</name>
<dbReference type="Pfam" id="PF01541">
    <property type="entry name" value="GIY-YIG"/>
    <property type="match status" value="1"/>
</dbReference>